<evidence type="ECO:0000313" key="1">
    <source>
        <dbReference type="EMBL" id="KKU42910.1"/>
    </source>
</evidence>
<gene>
    <name evidence="1" type="ORF">UX60_C0043G0004</name>
</gene>
<evidence type="ECO:0000313" key="2">
    <source>
        <dbReference type="Proteomes" id="UP000034487"/>
    </source>
</evidence>
<name>A0A0G1TBV6_9BACT</name>
<accession>A0A0G1TBV6</accession>
<organism evidence="1 2">
    <name type="scientific">Berkelbacteria bacterium GW2011_GWA2_46_7</name>
    <dbReference type="NCBI Taxonomy" id="1618335"/>
    <lineage>
        <taxon>Bacteria</taxon>
        <taxon>Candidatus Berkelbacteria</taxon>
    </lineage>
</organism>
<sequence length="169" mass="18654">MLGIISAIISSSFQSATLEVKLDPTSEVTKEVVATLGKEKDQTVHPLPSTILTRPGKQNITVWGPGSERLIKEVNLKNGEKAILIVSLKILSSVDNNKDVPHLSLFPYQNGDYRLRAEVGDTAEGKRIVKIVATINYRFSSPDDPTSVKTEHDFIFEGIRTWLLNDHSG</sequence>
<proteinExistence type="predicted"/>
<dbReference type="AlphaFoldDB" id="A0A0G1TBV6"/>
<dbReference type="EMBL" id="LCMV01000043">
    <property type="protein sequence ID" value="KKU42910.1"/>
    <property type="molecule type" value="Genomic_DNA"/>
</dbReference>
<dbReference type="Proteomes" id="UP000034487">
    <property type="component" value="Unassembled WGS sequence"/>
</dbReference>
<comment type="caution">
    <text evidence="1">The sequence shown here is derived from an EMBL/GenBank/DDBJ whole genome shotgun (WGS) entry which is preliminary data.</text>
</comment>
<reference evidence="1 2" key="1">
    <citation type="journal article" date="2015" name="Nature">
        <title>rRNA introns, odd ribosomes, and small enigmatic genomes across a large radiation of phyla.</title>
        <authorList>
            <person name="Brown C.T."/>
            <person name="Hug L.A."/>
            <person name="Thomas B.C."/>
            <person name="Sharon I."/>
            <person name="Castelle C.J."/>
            <person name="Singh A."/>
            <person name="Wilkins M.J."/>
            <person name="Williams K.H."/>
            <person name="Banfield J.F."/>
        </authorList>
    </citation>
    <scope>NUCLEOTIDE SEQUENCE [LARGE SCALE GENOMIC DNA]</scope>
</reference>
<protein>
    <submittedName>
        <fullName evidence="1">Uncharacterized protein</fullName>
    </submittedName>
</protein>